<dbReference type="Gene3D" id="3.40.50.720">
    <property type="entry name" value="NAD(P)-binding Rossmann-like Domain"/>
    <property type="match status" value="1"/>
</dbReference>
<evidence type="ECO:0000313" key="2">
    <source>
        <dbReference type="EMBL" id="RED96143.1"/>
    </source>
</evidence>
<proteinExistence type="predicted"/>
<dbReference type="EMBL" id="QREG01000015">
    <property type="protein sequence ID" value="RED96143.1"/>
    <property type="molecule type" value="Genomic_DNA"/>
</dbReference>
<evidence type="ECO:0000313" key="3">
    <source>
        <dbReference type="Proteomes" id="UP000256779"/>
    </source>
</evidence>
<sequence length="291" mass="31976">MTILLTGASGFVGTRMLATAPDHVSYQTTSLQNKDVGAIDLSGISTVIHLAGIAHRMEPTPDALYHDVNHHLTLEFAEHAKTKGVKHFIFLSTIKVYGDETLQTNTITEATPCQPNDAYGASKLAAEHNLKELEDENFTVSIIRPPLIVGPGAKGNLLSLMKLAKKPIPLPFGDITNERAMVHVDNLIAFMLHLAENPKSGTYLINEEHPPSTTALISHIRTAMGYRRPMLVPIPSILRKLIANKKPELHQRLFGSIRIDASESREVTGFTPPHDLHKGIHEMVQSFLGTK</sequence>
<comment type="caution">
    <text evidence="2">The sequence shown here is derived from an EMBL/GenBank/DDBJ whole genome shotgun (WGS) entry which is preliminary data.</text>
</comment>
<dbReference type="InterPro" id="IPR051783">
    <property type="entry name" value="NAD(P)-dependent_oxidoreduct"/>
</dbReference>
<dbReference type="OrthoDB" id="1490291at2"/>
<dbReference type="GO" id="GO:0004029">
    <property type="term" value="F:aldehyde dehydrogenase (NAD+) activity"/>
    <property type="evidence" value="ECO:0007669"/>
    <property type="project" value="TreeGrafter"/>
</dbReference>
<dbReference type="RefSeq" id="WP_115869004.1">
    <property type="nucleotide sequence ID" value="NZ_QREG01000015.1"/>
</dbReference>
<dbReference type="AlphaFoldDB" id="A0A3D9L1N8"/>
<keyword evidence="3" id="KW-1185">Reference proteome</keyword>
<name>A0A3D9L1N8_MARFU</name>
<dbReference type="SUPFAM" id="SSF51735">
    <property type="entry name" value="NAD(P)-binding Rossmann-fold domains"/>
    <property type="match status" value="1"/>
</dbReference>
<dbReference type="InterPro" id="IPR001509">
    <property type="entry name" value="Epimerase_deHydtase"/>
</dbReference>
<dbReference type="InterPro" id="IPR036291">
    <property type="entry name" value="NAD(P)-bd_dom_sf"/>
</dbReference>
<dbReference type="PANTHER" id="PTHR48079">
    <property type="entry name" value="PROTEIN YEEZ"/>
    <property type="match status" value="1"/>
</dbReference>
<dbReference type="Proteomes" id="UP000256779">
    <property type="component" value="Unassembled WGS sequence"/>
</dbReference>
<evidence type="ECO:0000259" key="1">
    <source>
        <dbReference type="Pfam" id="PF01370"/>
    </source>
</evidence>
<dbReference type="Pfam" id="PF01370">
    <property type="entry name" value="Epimerase"/>
    <property type="match status" value="1"/>
</dbReference>
<gene>
    <name evidence="2" type="ORF">C7460_11532</name>
</gene>
<dbReference type="GO" id="GO:0005737">
    <property type="term" value="C:cytoplasm"/>
    <property type="evidence" value="ECO:0007669"/>
    <property type="project" value="TreeGrafter"/>
</dbReference>
<accession>A0A3D9L1N8</accession>
<feature type="domain" description="NAD-dependent epimerase/dehydratase" evidence="1">
    <location>
        <begin position="3"/>
        <end position="201"/>
    </location>
</feature>
<protein>
    <submittedName>
        <fullName evidence="2">UDP-glucose 4-epimerase</fullName>
    </submittedName>
</protein>
<organism evidence="2 3">
    <name type="scientific">Marinoscillum furvescens DSM 4134</name>
    <dbReference type="NCBI Taxonomy" id="1122208"/>
    <lineage>
        <taxon>Bacteria</taxon>
        <taxon>Pseudomonadati</taxon>
        <taxon>Bacteroidota</taxon>
        <taxon>Cytophagia</taxon>
        <taxon>Cytophagales</taxon>
        <taxon>Reichenbachiellaceae</taxon>
        <taxon>Marinoscillum</taxon>
    </lineage>
</organism>
<reference evidence="2 3" key="1">
    <citation type="submission" date="2018-07" db="EMBL/GenBank/DDBJ databases">
        <title>Genomic Encyclopedia of Type Strains, Phase IV (KMG-IV): sequencing the most valuable type-strain genomes for metagenomic binning, comparative biology and taxonomic classification.</title>
        <authorList>
            <person name="Goeker M."/>
        </authorList>
    </citation>
    <scope>NUCLEOTIDE SEQUENCE [LARGE SCALE GENOMIC DNA]</scope>
    <source>
        <strain evidence="2 3">DSM 4134</strain>
    </source>
</reference>
<dbReference type="PANTHER" id="PTHR48079:SF6">
    <property type="entry name" value="NAD(P)-BINDING DOMAIN-CONTAINING PROTEIN-RELATED"/>
    <property type="match status" value="1"/>
</dbReference>